<keyword evidence="6" id="KW-1185">Reference proteome</keyword>
<evidence type="ECO:0000313" key="5">
    <source>
        <dbReference type="EMBL" id="VEI13055.1"/>
    </source>
</evidence>
<dbReference type="EMBL" id="LR134476">
    <property type="protein sequence ID" value="VEI13055.1"/>
    <property type="molecule type" value="Genomic_DNA"/>
</dbReference>
<dbReference type="OrthoDB" id="9768793at2"/>
<dbReference type="InterPro" id="IPR036812">
    <property type="entry name" value="NAD(P)_OxRdtase_dom_sf"/>
</dbReference>
<dbReference type="Pfam" id="PF00248">
    <property type="entry name" value="Aldo_ket_red"/>
    <property type="match status" value="1"/>
</dbReference>
<sequence>MKPQNFQPSDDFWTPAASRYDDVPIVPCGNSGLHLPRIALGLWHNFGDDRPFQTQRDIVRYAFDRGVIHFDLANNYGPPAGSAEENFGRIIAKDLRPYRHEIVISTKAGWNMWRGPMGFGGSRNYLLTSLDESLARMGVDYVDIFYHHRPDPDVPLAETMLALHDAVRSGKARYAGISSYSASATKEAQAIMRELGTPLVIHQPSYSMLNRWVEDGEPSLLDSAAAEGMGVIAFSPLAQGMLTDKYLNGVPEGSRLDQGKVTRDYFTDEVLGHVRALNEIAAGRGQTLAQMAIAWILRDQGERTVTTALVGASSVDQLADSLGAVENTEFSAEELAQIDEHAVDSGINSWWGATQSRA</sequence>
<keyword evidence="2" id="KW-0521">NADP</keyword>
<dbReference type="GO" id="GO:0016491">
    <property type="term" value="F:oxidoreductase activity"/>
    <property type="evidence" value="ECO:0007669"/>
    <property type="project" value="UniProtKB-KW"/>
</dbReference>
<dbReference type="PANTHER" id="PTHR43150:SF4">
    <property type="entry name" value="L-GLYCERALDEHYDE 3-PHOSPHATE REDUCTASE"/>
    <property type="match status" value="1"/>
</dbReference>
<dbReference type="RefSeq" id="WP_126416207.1">
    <property type="nucleotide sequence ID" value="NZ_LR134476.1"/>
</dbReference>
<dbReference type="SUPFAM" id="SSF51430">
    <property type="entry name" value="NAD(P)-linked oxidoreductase"/>
    <property type="match status" value="1"/>
</dbReference>
<dbReference type="Proteomes" id="UP000269542">
    <property type="component" value="Chromosome"/>
</dbReference>
<keyword evidence="3" id="KW-0560">Oxidoreductase</keyword>
<dbReference type="GO" id="GO:0051596">
    <property type="term" value="P:methylglyoxal catabolic process"/>
    <property type="evidence" value="ECO:0007669"/>
    <property type="project" value="TreeGrafter"/>
</dbReference>
<feature type="domain" description="NADP-dependent oxidoreductase" evidence="4">
    <location>
        <begin position="37"/>
        <end position="341"/>
    </location>
</feature>
<dbReference type="InterPro" id="IPR023210">
    <property type="entry name" value="NADP_OxRdtase_dom"/>
</dbReference>
<dbReference type="InterPro" id="IPR005399">
    <property type="entry name" value="K_chnl_volt-dep_bsu_KCNAB-rel"/>
</dbReference>
<evidence type="ECO:0000313" key="6">
    <source>
        <dbReference type="Proteomes" id="UP000269542"/>
    </source>
</evidence>
<organism evidence="5 6">
    <name type="scientific">Trueperella bialowiezensis</name>
    <dbReference type="NCBI Taxonomy" id="312285"/>
    <lineage>
        <taxon>Bacteria</taxon>
        <taxon>Bacillati</taxon>
        <taxon>Actinomycetota</taxon>
        <taxon>Actinomycetes</taxon>
        <taxon>Actinomycetales</taxon>
        <taxon>Actinomycetaceae</taxon>
        <taxon>Trueperella</taxon>
    </lineage>
</organism>
<dbReference type="Gene3D" id="3.20.20.100">
    <property type="entry name" value="NADP-dependent oxidoreductase domain"/>
    <property type="match status" value="1"/>
</dbReference>
<evidence type="ECO:0000256" key="1">
    <source>
        <dbReference type="ARBA" id="ARBA00006515"/>
    </source>
</evidence>
<gene>
    <name evidence="5" type="primary">yghZ_3</name>
    <name evidence="5" type="ORF">NCTC13354_00755</name>
</gene>
<comment type="similarity">
    <text evidence="1">Belongs to the shaker potassium channel beta subunit family.</text>
</comment>
<evidence type="ECO:0000259" key="4">
    <source>
        <dbReference type="Pfam" id="PF00248"/>
    </source>
</evidence>
<evidence type="ECO:0000256" key="2">
    <source>
        <dbReference type="ARBA" id="ARBA00022857"/>
    </source>
</evidence>
<reference evidence="5 6" key="1">
    <citation type="submission" date="2018-12" db="EMBL/GenBank/DDBJ databases">
        <authorList>
            <consortium name="Pathogen Informatics"/>
        </authorList>
    </citation>
    <scope>NUCLEOTIDE SEQUENCE [LARGE SCALE GENOMIC DNA]</scope>
    <source>
        <strain evidence="5 6">NCTC13354</strain>
    </source>
</reference>
<name>A0A448PDR4_9ACTO</name>
<dbReference type="PANTHER" id="PTHR43150">
    <property type="entry name" value="HYPERKINETIC, ISOFORM M"/>
    <property type="match status" value="1"/>
</dbReference>
<proteinExistence type="inferred from homology"/>
<dbReference type="KEGG" id="tbw:NCTC13354_00755"/>
<dbReference type="AlphaFoldDB" id="A0A448PDR4"/>
<accession>A0A448PDR4</accession>
<evidence type="ECO:0000256" key="3">
    <source>
        <dbReference type="ARBA" id="ARBA00023002"/>
    </source>
</evidence>
<protein>
    <submittedName>
        <fullName evidence="5">L-glyceraldehyde 3-phosphate reductase</fullName>
    </submittedName>
</protein>